<organism evidence="1 2">
    <name type="scientific">Leucogyrophana mollusca</name>
    <dbReference type="NCBI Taxonomy" id="85980"/>
    <lineage>
        <taxon>Eukaryota</taxon>
        <taxon>Fungi</taxon>
        <taxon>Dikarya</taxon>
        <taxon>Basidiomycota</taxon>
        <taxon>Agaricomycotina</taxon>
        <taxon>Agaricomycetes</taxon>
        <taxon>Agaricomycetidae</taxon>
        <taxon>Boletales</taxon>
        <taxon>Boletales incertae sedis</taxon>
        <taxon>Leucogyrophana</taxon>
    </lineage>
</organism>
<accession>A0ACB8BKS8</accession>
<dbReference type="EMBL" id="MU266394">
    <property type="protein sequence ID" value="KAH7925846.1"/>
    <property type="molecule type" value="Genomic_DNA"/>
</dbReference>
<sequence length="526" mass="58720">MADRHVVGFILVASGLLIFNHLLKKKKNGLEPPPLPPGPTPLPLLGNILNIKTDEPWVTYTQWGATYGNIVYSRAFGQEVIIINSENVAKALMEKRSHNYSDRPRLATILPFGWDYNTGFQPYADQWRLHRRCLHQAFRENAVAYFRPMQLRKARQLCIDILGDKSQFHDCDVQGVELVSHIQTLAASIIMSATYDYETAPSHDPLVHIVERALDLAIKFMTPEKAALLGVLPILLHLPDWFPGSVKNEATLSQKYSDDMVDMPYQYAVKSIAAGTAGRCMVSETKLEDETGSQRILLEKALKDSAATAFVAGAETTASTLLVFVLMMVLNPRVQEKAQAEIDLVVGNARLPDFTDRPSLPYVDAILRETLRWFPVVPLGMPRVAGVADVYEGYRIPQGAILIPNAWGMSRDEAKYPNASEFVPERFINADGELKDDTVVHSFGFGRRICPGRHLADASLWAGMVSMLTVFKFMKCKDQAGNDMDVHPQWTSGLTSYPRFPCRIVPRIPGLDREALINLIRSSDGV</sequence>
<keyword evidence="2" id="KW-1185">Reference proteome</keyword>
<name>A0ACB8BKS8_9AGAM</name>
<comment type="caution">
    <text evidence="1">The sequence shown here is derived from an EMBL/GenBank/DDBJ whole genome shotgun (WGS) entry which is preliminary data.</text>
</comment>
<protein>
    <submittedName>
        <fullName evidence="1">Cytochrome P450</fullName>
    </submittedName>
</protein>
<dbReference type="Proteomes" id="UP000790709">
    <property type="component" value="Unassembled WGS sequence"/>
</dbReference>
<proteinExistence type="predicted"/>
<evidence type="ECO:0000313" key="1">
    <source>
        <dbReference type="EMBL" id="KAH7925846.1"/>
    </source>
</evidence>
<evidence type="ECO:0000313" key="2">
    <source>
        <dbReference type="Proteomes" id="UP000790709"/>
    </source>
</evidence>
<gene>
    <name evidence="1" type="ORF">BV22DRAFT_1010463</name>
</gene>
<reference evidence="1" key="1">
    <citation type="journal article" date="2021" name="New Phytol.">
        <title>Evolutionary innovations through gain and loss of genes in the ectomycorrhizal Boletales.</title>
        <authorList>
            <person name="Wu G."/>
            <person name="Miyauchi S."/>
            <person name="Morin E."/>
            <person name="Kuo A."/>
            <person name="Drula E."/>
            <person name="Varga T."/>
            <person name="Kohler A."/>
            <person name="Feng B."/>
            <person name="Cao Y."/>
            <person name="Lipzen A."/>
            <person name="Daum C."/>
            <person name="Hundley H."/>
            <person name="Pangilinan J."/>
            <person name="Johnson J."/>
            <person name="Barry K."/>
            <person name="LaButti K."/>
            <person name="Ng V."/>
            <person name="Ahrendt S."/>
            <person name="Min B."/>
            <person name="Choi I.G."/>
            <person name="Park H."/>
            <person name="Plett J.M."/>
            <person name="Magnuson J."/>
            <person name="Spatafora J.W."/>
            <person name="Nagy L.G."/>
            <person name="Henrissat B."/>
            <person name="Grigoriev I.V."/>
            <person name="Yang Z.L."/>
            <person name="Xu J."/>
            <person name="Martin F.M."/>
        </authorList>
    </citation>
    <scope>NUCLEOTIDE SEQUENCE</scope>
    <source>
        <strain evidence="1">KUC20120723A-06</strain>
    </source>
</reference>